<protein>
    <recommendedName>
        <fullName evidence="1">4Fe-4S ferredoxin-type domain-containing protein</fullName>
    </recommendedName>
</protein>
<dbReference type="PANTHER" id="PTHR43312">
    <property type="entry name" value="D-THREO-ALDOSE 1-DEHYDROGENASE"/>
    <property type="match status" value="1"/>
</dbReference>
<dbReference type="SUPFAM" id="SSF46548">
    <property type="entry name" value="alpha-helical ferredoxin"/>
    <property type="match status" value="1"/>
</dbReference>
<dbReference type="EMBL" id="FOUJ01000004">
    <property type="protein sequence ID" value="SFM72236.1"/>
    <property type="molecule type" value="Genomic_DNA"/>
</dbReference>
<gene>
    <name evidence="2" type="ORF">SAMN04488696_2216</name>
</gene>
<dbReference type="InterPro" id="IPR023210">
    <property type="entry name" value="NADP_OxRdtase_dom"/>
</dbReference>
<dbReference type="Pfam" id="PF00248">
    <property type="entry name" value="Aldo_ket_red"/>
    <property type="match status" value="1"/>
</dbReference>
<keyword evidence="3" id="KW-1185">Reference proteome</keyword>
<dbReference type="InterPro" id="IPR017900">
    <property type="entry name" value="4Fe4S_Fe_S_CS"/>
</dbReference>
<dbReference type="PROSITE" id="PS51379">
    <property type="entry name" value="4FE4S_FER_2"/>
    <property type="match status" value="1"/>
</dbReference>
<dbReference type="InterPro" id="IPR036812">
    <property type="entry name" value="NAD(P)_OxRdtase_dom_sf"/>
</dbReference>
<dbReference type="STRING" id="487685.SAMN04488696_2216"/>
<accession>A0A1I4T6B0</accession>
<dbReference type="CDD" id="cd19096">
    <property type="entry name" value="AKR_Fe-S_oxidoreductase"/>
    <property type="match status" value="1"/>
</dbReference>
<dbReference type="AlphaFoldDB" id="A0A1I4T6B0"/>
<evidence type="ECO:0000259" key="1">
    <source>
        <dbReference type="PROSITE" id="PS51379"/>
    </source>
</evidence>
<dbReference type="GO" id="GO:0016491">
    <property type="term" value="F:oxidoreductase activity"/>
    <property type="evidence" value="ECO:0007669"/>
    <property type="project" value="UniProtKB-ARBA"/>
</dbReference>
<dbReference type="Pfam" id="PF13187">
    <property type="entry name" value="Fer4_9"/>
    <property type="match status" value="1"/>
</dbReference>
<sequence>MLYRKMPKNADELSILGFGAMRLPVKEDGSIDEEKATQMVRHSIDSGVNYVDTAWPYHMGESEPFLARALADGYREKVKLATKLPQWMVKTPEDMDRFLNAQLEKLNTDHIDYYLIHSLVKSSWETSSDLGILDFLDRAKADGRIINAGFSYHGAPEDFAPIVDAYDWDFCQIQYNFLDTNVQAGTAGLEYAASKGLGVVIMEPLRGGSLADPVPEEVLDIWNEADVKRSPVAWALRWVWNHPEVTVVLSGMSEPAHVEENLRIADEGHANSLTEKELGLVSRVAEKYGELMKINCTGCRYCMPCPAGVDIPACFDVYNNLHMFGGGDRLKMMYAAKMGGILRGAETNFASQCIQCGKCLDECPQHILIQDMLEKVAEEFEGPDLEERIAFAKKLFADDSC</sequence>
<dbReference type="RefSeq" id="WP_091936848.1">
    <property type="nucleotide sequence ID" value="NZ_FOUJ01000004.1"/>
</dbReference>
<dbReference type="OrthoDB" id="28487at2157"/>
<dbReference type="InterPro" id="IPR053135">
    <property type="entry name" value="AKR2_Oxidoreductase"/>
</dbReference>
<organism evidence="2 3">
    <name type="scientific">Methanolobus profundi</name>
    <dbReference type="NCBI Taxonomy" id="487685"/>
    <lineage>
        <taxon>Archaea</taxon>
        <taxon>Methanobacteriati</taxon>
        <taxon>Methanobacteriota</taxon>
        <taxon>Stenosarchaea group</taxon>
        <taxon>Methanomicrobia</taxon>
        <taxon>Methanosarcinales</taxon>
        <taxon>Methanosarcinaceae</taxon>
        <taxon>Methanolobus</taxon>
    </lineage>
</organism>
<evidence type="ECO:0000313" key="3">
    <source>
        <dbReference type="Proteomes" id="UP000198535"/>
    </source>
</evidence>
<dbReference type="PANTHER" id="PTHR43312:SF2">
    <property type="entry name" value="OXIDOREDUCTASE"/>
    <property type="match status" value="1"/>
</dbReference>
<feature type="domain" description="4Fe-4S ferredoxin-type" evidence="1">
    <location>
        <begin position="343"/>
        <end position="375"/>
    </location>
</feature>
<dbReference type="SUPFAM" id="SSF51430">
    <property type="entry name" value="NAD(P)-linked oxidoreductase"/>
    <property type="match status" value="1"/>
</dbReference>
<reference evidence="3" key="1">
    <citation type="submission" date="2016-10" db="EMBL/GenBank/DDBJ databases">
        <authorList>
            <person name="Varghese N."/>
            <person name="Submissions S."/>
        </authorList>
    </citation>
    <scope>NUCLEOTIDE SEQUENCE [LARGE SCALE GENOMIC DNA]</scope>
    <source>
        <strain evidence="3">Mob M</strain>
    </source>
</reference>
<dbReference type="Proteomes" id="UP000198535">
    <property type="component" value="Unassembled WGS sequence"/>
</dbReference>
<dbReference type="Gene3D" id="3.20.20.100">
    <property type="entry name" value="NADP-dependent oxidoreductase domain"/>
    <property type="match status" value="1"/>
</dbReference>
<proteinExistence type="predicted"/>
<dbReference type="PROSITE" id="PS00198">
    <property type="entry name" value="4FE4S_FER_1"/>
    <property type="match status" value="1"/>
</dbReference>
<name>A0A1I4T6B0_9EURY</name>
<dbReference type="InterPro" id="IPR017896">
    <property type="entry name" value="4Fe4S_Fe-S-bd"/>
</dbReference>
<evidence type="ECO:0000313" key="2">
    <source>
        <dbReference type="EMBL" id="SFM72236.1"/>
    </source>
</evidence>